<proteinExistence type="predicted"/>
<evidence type="ECO:0000313" key="3">
    <source>
        <dbReference type="Proteomes" id="UP000711995"/>
    </source>
</evidence>
<name>A0A968KRK6_9SPIO</name>
<evidence type="ECO:0000259" key="1">
    <source>
        <dbReference type="Pfam" id="PF00535"/>
    </source>
</evidence>
<dbReference type="Proteomes" id="UP000711995">
    <property type="component" value="Unassembled WGS sequence"/>
</dbReference>
<dbReference type="GO" id="GO:0016758">
    <property type="term" value="F:hexosyltransferase activity"/>
    <property type="evidence" value="ECO:0007669"/>
    <property type="project" value="UniProtKB-ARBA"/>
</dbReference>
<gene>
    <name evidence="2" type="ORF">HCT14_04915</name>
</gene>
<reference evidence="2 3" key="1">
    <citation type="submission" date="2020-03" db="EMBL/GenBank/DDBJ databases">
        <title>Spirochaetal bacteria isolated from arthropods constitute a novel genus Entomospira genus novum within the order Spirochaetales.</title>
        <authorList>
            <person name="Grana-Miraglia L."/>
            <person name="Sikutova S."/>
            <person name="Fingerle V."/>
            <person name="Sing A."/>
            <person name="Castillo-Ramirez S."/>
            <person name="Margos G."/>
            <person name="Rudolf I."/>
        </authorList>
    </citation>
    <scope>NUCLEOTIDE SEQUENCE [LARGE SCALE GENOMIC DNA]</scope>
    <source>
        <strain evidence="2 3">BR193</strain>
    </source>
</reference>
<feature type="domain" description="Glycosyltransferase 2-like" evidence="1">
    <location>
        <begin position="5"/>
        <end position="178"/>
    </location>
</feature>
<dbReference type="RefSeq" id="WP_167700432.1">
    <property type="nucleotide sequence ID" value="NZ_CP118174.1"/>
</dbReference>
<dbReference type="Gene3D" id="3.90.550.10">
    <property type="entry name" value="Spore Coat Polysaccharide Biosynthesis Protein SpsA, Chain A"/>
    <property type="match status" value="1"/>
</dbReference>
<organism evidence="2 3">
    <name type="scientific">Entomospira entomophila</name>
    <dbReference type="NCBI Taxonomy" id="2719988"/>
    <lineage>
        <taxon>Bacteria</taxon>
        <taxon>Pseudomonadati</taxon>
        <taxon>Spirochaetota</taxon>
        <taxon>Spirochaetia</taxon>
        <taxon>Spirochaetales</taxon>
        <taxon>Spirochaetaceae</taxon>
        <taxon>Entomospira</taxon>
    </lineage>
</organism>
<evidence type="ECO:0000313" key="2">
    <source>
        <dbReference type="EMBL" id="NIZ40844.1"/>
    </source>
</evidence>
<dbReference type="PANTHER" id="PTHR22916:SF3">
    <property type="entry name" value="UDP-GLCNAC:BETAGAL BETA-1,3-N-ACETYLGLUCOSAMINYLTRANSFERASE-LIKE PROTEIN 1"/>
    <property type="match status" value="1"/>
</dbReference>
<keyword evidence="3" id="KW-1185">Reference proteome</keyword>
<protein>
    <submittedName>
        <fullName evidence="2">Glycosyltransferase family 2 protein</fullName>
    </submittedName>
</protein>
<dbReference type="CDD" id="cd00761">
    <property type="entry name" value="Glyco_tranf_GTA_type"/>
    <property type="match status" value="1"/>
</dbReference>
<sequence>MCKISLIIPFHNTPISYFKGCLESLHSQNLLECEFILVDDWSTDNSVSLAKEYVQKDSRFQYLWNIEWSHNGGARDYGYQHAKGEYIWFVDSDDQLSGENVLSIIYKLLKEYNNPDVFICDEVTFVLGTRDPQMMLGDAKKIQVFPIRDDVLKLYYDGNSIVYKNVSGHNKIFRREFLKEKQFSCSKRAIHGDLIFPMMVALASSIVYIDEICYYVMYNPVSIGHTRVLAENYAMHFRLIDHLHSIYLIHKHDYITMLPYIRNLTIGGLLKSTKFAYAWSLNDENKKR</sequence>
<accession>A0A968KRK6</accession>
<dbReference type="Pfam" id="PF00535">
    <property type="entry name" value="Glycos_transf_2"/>
    <property type="match status" value="1"/>
</dbReference>
<dbReference type="SUPFAM" id="SSF53448">
    <property type="entry name" value="Nucleotide-diphospho-sugar transferases"/>
    <property type="match status" value="1"/>
</dbReference>
<dbReference type="InterPro" id="IPR029044">
    <property type="entry name" value="Nucleotide-diphossugar_trans"/>
</dbReference>
<dbReference type="PANTHER" id="PTHR22916">
    <property type="entry name" value="GLYCOSYLTRANSFERASE"/>
    <property type="match status" value="1"/>
</dbReference>
<dbReference type="EMBL" id="JAATLJ010000001">
    <property type="protein sequence ID" value="NIZ40844.1"/>
    <property type="molecule type" value="Genomic_DNA"/>
</dbReference>
<comment type="caution">
    <text evidence="2">The sequence shown here is derived from an EMBL/GenBank/DDBJ whole genome shotgun (WGS) entry which is preliminary data.</text>
</comment>
<dbReference type="AlphaFoldDB" id="A0A968KRK6"/>
<dbReference type="InterPro" id="IPR001173">
    <property type="entry name" value="Glyco_trans_2-like"/>
</dbReference>